<organism evidence="1 2">
    <name type="scientific">Cirrhinus molitorella</name>
    <name type="common">mud carp</name>
    <dbReference type="NCBI Taxonomy" id="172907"/>
    <lineage>
        <taxon>Eukaryota</taxon>
        <taxon>Metazoa</taxon>
        <taxon>Chordata</taxon>
        <taxon>Craniata</taxon>
        <taxon>Vertebrata</taxon>
        <taxon>Euteleostomi</taxon>
        <taxon>Actinopterygii</taxon>
        <taxon>Neopterygii</taxon>
        <taxon>Teleostei</taxon>
        <taxon>Ostariophysi</taxon>
        <taxon>Cypriniformes</taxon>
        <taxon>Cyprinidae</taxon>
        <taxon>Labeoninae</taxon>
        <taxon>Labeonini</taxon>
        <taxon>Cirrhinus</taxon>
    </lineage>
</organism>
<gene>
    <name evidence="1" type="ORF">QQF64_018042</name>
</gene>
<proteinExistence type="predicted"/>
<accession>A0ABR3LNS9</accession>
<sequence length="94" mass="10504">MQPYGLKVLREHSVDGWIDGWMGHLSPFFSLLFFPSLQCAAVMPPSLKLRGAKVGKNFIHRDCQLRGERPITEQCRKGAASDWSVTLVGGKFTV</sequence>
<evidence type="ECO:0000313" key="2">
    <source>
        <dbReference type="Proteomes" id="UP001558613"/>
    </source>
</evidence>
<dbReference type="EMBL" id="JAYMGO010000021">
    <property type="protein sequence ID" value="KAL1253349.1"/>
    <property type="molecule type" value="Genomic_DNA"/>
</dbReference>
<reference evidence="1 2" key="1">
    <citation type="submission" date="2023-09" db="EMBL/GenBank/DDBJ databases">
        <authorList>
            <person name="Wang M."/>
        </authorList>
    </citation>
    <scope>NUCLEOTIDE SEQUENCE [LARGE SCALE GENOMIC DNA]</scope>
    <source>
        <strain evidence="1">GT-2023</strain>
        <tissue evidence="1">Liver</tissue>
    </source>
</reference>
<name>A0ABR3LNS9_9TELE</name>
<evidence type="ECO:0000313" key="1">
    <source>
        <dbReference type="EMBL" id="KAL1253349.1"/>
    </source>
</evidence>
<comment type="caution">
    <text evidence="1">The sequence shown here is derived from an EMBL/GenBank/DDBJ whole genome shotgun (WGS) entry which is preliminary data.</text>
</comment>
<keyword evidence="2" id="KW-1185">Reference proteome</keyword>
<protein>
    <submittedName>
        <fullName evidence="1">Uncharacterized protein</fullName>
    </submittedName>
</protein>
<dbReference type="Proteomes" id="UP001558613">
    <property type="component" value="Unassembled WGS sequence"/>
</dbReference>